<feature type="region of interest" description="Disordered" evidence="4">
    <location>
        <begin position="201"/>
        <end position="224"/>
    </location>
</feature>
<sequence>MGKRKANGDDKQASKDKMDVDGELSGSEDDTEMLDVDFEFFNPDSEVDFHGLKNLLRQLFDADNQLFDLSALAGMILEQQDIGTTIKCDGKESDPYAFMTILNLYQHRSKAVIQQLTNYILSRVRASGDQSLANLEALLSEKSSARVGLILTERFINMPHQVIPPLYNMLLEEMQLAVEDKKPYEFTHYIVMSKTYTEVESKLDAEDNPPSKKKKAGASSNSPETFFFHPEDEVLHRYALGWTNFDYETQGDEGASDSRRVFTENGIKPQGHLTLMESEKFKDAVKAVGEYLSAE</sequence>
<keyword evidence="6" id="KW-1185">Reference proteome</keyword>
<evidence type="ECO:0000256" key="3">
    <source>
        <dbReference type="PIRNR" id="PIRNR028983"/>
    </source>
</evidence>
<dbReference type="VEuPathDB" id="FungiDB:MYCFIDRAFT_190822"/>
<dbReference type="GeneID" id="19335179"/>
<comment type="subcellular location">
    <subcellularLocation>
        <location evidence="3">Nucleus</location>
    </subcellularLocation>
</comment>
<dbReference type="PIRSF" id="PIRSF028983">
    <property type="entry name" value="BCP1"/>
    <property type="match status" value="1"/>
</dbReference>
<evidence type="ECO:0000256" key="4">
    <source>
        <dbReference type="SAM" id="MobiDB-lite"/>
    </source>
</evidence>
<comment type="function">
    <text evidence="1 3">Involved in nuclear export, actin cytoskeleton organization and vesicular transport.</text>
</comment>
<organism evidence="5 6">
    <name type="scientific">Pseudocercospora fijiensis (strain CIRAD86)</name>
    <name type="common">Black leaf streak disease fungus</name>
    <name type="synonym">Mycosphaerella fijiensis</name>
    <dbReference type="NCBI Taxonomy" id="383855"/>
    <lineage>
        <taxon>Eukaryota</taxon>
        <taxon>Fungi</taxon>
        <taxon>Dikarya</taxon>
        <taxon>Ascomycota</taxon>
        <taxon>Pezizomycotina</taxon>
        <taxon>Dothideomycetes</taxon>
        <taxon>Dothideomycetidae</taxon>
        <taxon>Mycosphaerellales</taxon>
        <taxon>Mycosphaerellaceae</taxon>
        <taxon>Pseudocercospora</taxon>
    </lineage>
</organism>
<gene>
    <name evidence="5" type="ORF">MYCFIDRAFT_190822</name>
</gene>
<dbReference type="PANTHER" id="PTHR13261:SF0">
    <property type="entry name" value="BRCA2 AND CDKN1A-INTERACTING PROTEIN"/>
    <property type="match status" value="1"/>
</dbReference>
<dbReference type="AlphaFoldDB" id="M3AMA2"/>
<dbReference type="Proteomes" id="UP000016932">
    <property type="component" value="Unassembled WGS sequence"/>
</dbReference>
<dbReference type="OrthoDB" id="27543at2759"/>
<dbReference type="InterPro" id="IPR025602">
    <property type="entry name" value="BCP1_family"/>
</dbReference>
<dbReference type="GO" id="GO:0015031">
    <property type="term" value="P:protein transport"/>
    <property type="evidence" value="ECO:0007669"/>
    <property type="project" value="UniProtKB-KW"/>
</dbReference>
<keyword evidence="3" id="KW-0813">Transport</keyword>
<dbReference type="RefSeq" id="XP_007930938.1">
    <property type="nucleotide sequence ID" value="XM_007932747.1"/>
</dbReference>
<dbReference type="Pfam" id="PF13862">
    <property type="entry name" value="BCCIP"/>
    <property type="match status" value="1"/>
</dbReference>
<evidence type="ECO:0000313" key="5">
    <source>
        <dbReference type="EMBL" id="EME78592.1"/>
    </source>
</evidence>
<dbReference type="HOGENOM" id="CLU_068770_2_0_1"/>
<name>M3AMA2_PSEFD</name>
<dbReference type="STRING" id="383855.M3AMA2"/>
<evidence type="ECO:0000313" key="6">
    <source>
        <dbReference type="Proteomes" id="UP000016932"/>
    </source>
</evidence>
<evidence type="ECO:0000256" key="2">
    <source>
        <dbReference type="ARBA" id="ARBA00006781"/>
    </source>
</evidence>
<proteinExistence type="inferred from homology"/>
<keyword evidence="3" id="KW-0653">Protein transport</keyword>
<dbReference type="PANTHER" id="PTHR13261">
    <property type="entry name" value="BRCA2 AND CDKN1A INTERACTING PROTEIN"/>
    <property type="match status" value="1"/>
</dbReference>
<comment type="similarity">
    <text evidence="2 3">Belongs to the BCP1 family.</text>
</comment>
<feature type="region of interest" description="Disordered" evidence="4">
    <location>
        <begin position="1"/>
        <end position="29"/>
    </location>
</feature>
<dbReference type="EMBL" id="KB446563">
    <property type="protein sequence ID" value="EME78592.1"/>
    <property type="molecule type" value="Genomic_DNA"/>
</dbReference>
<feature type="compositionally biased region" description="Basic and acidic residues" evidence="4">
    <location>
        <begin position="1"/>
        <end position="20"/>
    </location>
</feature>
<dbReference type="KEGG" id="pfj:MYCFIDRAFT_190822"/>
<keyword evidence="3" id="KW-0539">Nucleus</keyword>
<reference evidence="5 6" key="1">
    <citation type="journal article" date="2012" name="PLoS Pathog.">
        <title>Diverse lifestyles and strategies of plant pathogenesis encoded in the genomes of eighteen Dothideomycetes fungi.</title>
        <authorList>
            <person name="Ohm R.A."/>
            <person name="Feau N."/>
            <person name="Henrissat B."/>
            <person name="Schoch C.L."/>
            <person name="Horwitz B.A."/>
            <person name="Barry K.W."/>
            <person name="Condon B.J."/>
            <person name="Copeland A.C."/>
            <person name="Dhillon B."/>
            <person name="Glaser F."/>
            <person name="Hesse C.N."/>
            <person name="Kosti I."/>
            <person name="LaButti K."/>
            <person name="Lindquist E.A."/>
            <person name="Lucas S."/>
            <person name="Salamov A.A."/>
            <person name="Bradshaw R.E."/>
            <person name="Ciuffetti L."/>
            <person name="Hamelin R.C."/>
            <person name="Kema G.H.J."/>
            <person name="Lawrence C."/>
            <person name="Scott J.A."/>
            <person name="Spatafora J.W."/>
            <person name="Turgeon B.G."/>
            <person name="de Wit P.J.G.M."/>
            <person name="Zhong S."/>
            <person name="Goodwin S.B."/>
            <person name="Grigoriev I.V."/>
        </authorList>
    </citation>
    <scope>NUCLEOTIDE SEQUENCE [LARGE SCALE GENOMIC DNA]</scope>
    <source>
        <strain evidence="5 6">CIRAD86</strain>
    </source>
</reference>
<dbReference type="GO" id="GO:0005634">
    <property type="term" value="C:nucleus"/>
    <property type="evidence" value="ECO:0007669"/>
    <property type="project" value="UniProtKB-SubCell"/>
</dbReference>
<accession>M3AMA2</accession>
<dbReference type="eggNOG" id="KOG3034">
    <property type="taxonomic scope" value="Eukaryota"/>
</dbReference>
<protein>
    <recommendedName>
        <fullName evidence="3">Protein BCP1</fullName>
    </recommendedName>
</protein>
<evidence type="ECO:0000256" key="1">
    <source>
        <dbReference type="ARBA" id="ARBA00002688"/>
    </source>
</evidence>